<reference evidence="2" key="2">
    <citation type="submission" date="2015-01" db="EMBL/GenBank/DDBJ databases">
        <title>Evolutionary Origins and Diversification of the Mycorrhizal Mutualists.</title>
        <authorList>
            <consortium name="DOE Joint Genome Institute"/>
            <consortium name="Mycorrhizal Genomics Consortium"/>
            <person name="Kohler A."/>
            <person name="Kuo A."/>
            <person name="Nagy L.G."/>
            <person name="Floudas D."/>
            <person name="Copeland A."/>
            <person name="Barry K.W."/>
            <person name="Cichocki N."/>
            <person name="Veneault-Fourrey C."/>
            <person name="LaButti K."/>
            <person name="Lindquist E.A."/>
            <person name="Lipzen A."/>
            <person name="Lundell T."/>
            <person name="Morin E."/>
            <person name="Murat C."/>
            <person name="Riley R."/>
            <person name="Ohm R."/>
            <person name="Sun H."/>
            <person name="Tunlid A."/>
            <person name="Henrissat B."/>
            <person name="Grigoriev I.V."/>
            <person name="Hibbett D.S."/>
            <person name="Martin F."/>
        </authorList>
    </citation>
    <scope>NUCLEOTIDE SEQUENCE [LARGE SCALE GENOMIC DNA]</scope>
    <source>
        <strain evidence="2">Foug A</strain>
    </source>
</reference>
<organism evidence="1 2">
    <name type="scientific">Scleroderma citrinum Foug A</name>
    <dbReference type="NCBI Taxonomy" id="1036808"/>
    <lineage>
        <taxon>Eukaryota</taxon>
        <taxon>Fungi</taxon>
        <taxon>Dikarya</taxon>
        <taxon>Basidiomycota</taxon>
        <taxon>Agaricomycotina</taxon>
        <taxon>Agaricomycetes</taxon>
        <taxon>Agaricomycetidae</taxon>
        <taxon>Boletales</taxon>
        <taxon>Sclerodermatineae</taxon>
        <taxon>Sclerodermataceae</taxon>
        <taxon>Scleroderma</taxon>
    </lineage>
</organism>
<name>A0A0C3E0X8_9AGAM</name>
<accession>A0A0C3E0X8</accession>
<evidence type="ECO:0000313" key="2">
    <source>
        <dbReference type="Proteomes" id="UP000053989"/>
    </source>
</evidence>
<dbReference type="EMBL" id="KN822045">
    <property type="protein sequence ID" value="KIM62144.1"/>
    <property type="molecule type" value="Genomic_DNA"/>
</dbReference>
<dbReference type="HOGENOM" id="CLU_2528798_0_0_1"/>
<reference evidence="1 2" key="1">
    <citation type="submission" date="2014-04" db="EMBL/GenBank/DDBJ databases">
        <authorList>
            <consortium name="DOE Joint Genome Institute"/>
            <person name="Kuo A."/>
            <person name="Kohler A."/>
            <person name="Nagy L.G."/>
            <person name="Floudas D."/>
            <person name="Copeland A."/>
            <person name="Barry K.W."/>
            <person name="Cichocki N."/>
            <person name="Veneault-Fourrey C."/>
            <person name="LaButti K."/>
            <person name="Lindquist E.A."/>
            <person name="Lipzen A."/>
            <person name="Lundell T."/>
            <person name="Morin E."/>
            <person name="Murat C."/>
            <person name="Sun H."/>
            <person name="Tunlid A."/>
            <person name="Henrissat B."/>
            <person name="Grigoriev I.V."/>
            <person name="Hibbett D.S."/>
            <person name="Martin F."/>
            <person name="Nordberg H.P."/>
            <person name="Cantor M.N."/>
            <person name="Hua S.X."/>
        </authorList>
    </citation>
    <scope>NUCLEOTIDE SEQUENCE [LARGE SCALE GENOMIC DNA]</scope>
    <source>
        <strain evidence="1 2">Foug A</strain>
    </source>
</reference>
<keyword evidence="2" id="KW-1185">Reference proteome</keyword>
<protein>
    <submittedName>
        <fullName evidence="1">Uncharacterized protein</fullName>
    </submittedName>
</protein>
<proteinExistence type="predicted"/>
<dbReference type="InParanoid" id="A0A0C3E0X8"/>
<gene>
    <name evidence="1" type="ORF">SCLCIDRAFT_1215492</name>
</gene>
<dbReference type="Proteomes" id="UP000053989">
    <property type="component" value="Unassembled WGS sequence"/>
</dbReference>
<evidence type="ECO:0000313" key="1">
    <source>
        <dbReference type="EMBL" id="KIM62144.1"/>
    </source>
</evidence>
<dbReference type="OrthoDB" id="2630623at2759"/>
<dbReference type="AlphaFoldDB" id="A0A0C3E0X8"/>
<sequence>MACFLHWMRLQFNSGNVNTGAEKVAAFIRYIYLHRLSVRARLDFEDELCPLCIDKLRLTWRWVCHSLSGRRLTDYLSSAVCGCH</sequence>